<feature type="transmembrane region" description="Helical" evidence="1">
    <location>
        <begin position="173"/>
        <end position="194"/>
    </location>
</feature>
<keyword evidence="1" id="KW-0472">Membrane</keyword>
<organism evidence="2 3">
    <name type="scientific">Enterococcus ratti</name>
    <dbReference type="NCBI Taxonomy" id="150033"/>
    <lineage>
        <taxon>Bacteria</taxon>
        <taxon>Bacillati</taxon>
        <taxon>Bacillota</taxon>
        <taxon>Bacilli</taxon>
        <taxon>Lactobacillales</taxon>
        <taxon>Enterococcaceae</taxon>
        <taxon>Enterococcus</taxon>
    </lineage>
</organism>
<dbReference type="Proteomes" id="UP000182152">
    <property type="component" value="Unassembled WGS sequence"/>
</dbReference>
<feature type="transmembrane region" description="Helical" evidence="1">
    <location>
        <begin position="251"/>
        <end position="276"/>
    </location>
</feature>
<evidence type="ECO:0000313" key="3">
    <source>
        <dbReference type="Proteomes" id="UP000182152"/>
    </source>
</evidence>
<feature type="transmembrane region" description="Helical" evidence="1">
    <location>
        <begin position="206"/>
        <end position="225"/>
    </location>
</feature>
<name>A0A1L8WIJ2_9ENTE</name>
<dbReference type="EMBL" id="JXLB01000012">
    <property type="protein sequence ID" value="OJG80844.1"/>
    <property type="molecule type" value="Genomic_DNA"/>
</dbReference>
<keyword evidence="1" id="KW-1133">Transmembrane helix</keyword>
<dbReference type="InterPro" id="IPR036259">
    <property type="entry name" value="MFS_trans_sf"/>
</dbReference>
<dbReference type="AlphaFoldDB" id="A0A1L8WIJ2"/>
<keyword evidence="3" id="KW-1185">Reference proteome</keyword>
<evidence type="ECO:0000256" key="1">
    <source>
        <dbReference type="SAM" id="Phobius"/>
    </source>
</evidence>
<evidence type="ECO:0000313" key="2">
    <source>
        <dbReference type="EMBL" id="OJG80844.1"/>
    </source>
</evidence>
<dbReference type="SUPFAM" id="SSF103473">
    <property type="entry name" value="MFS general substrate transporter"/>
    <property type="match status" value="1"/>
</dbReference>
<protein>
    <submittedName>
        <fullName evidence="2">Uncharacterized protein</fullName>
    </submittedName>
</protein>
<reference evidence="2 3" key="1">
    <citation type="submission" date="2014-12" db="EMBL/GenBank/DDBJ databases">
        <title>Draft genome sequences of 29 type strains of Enterococci.</title>
        <authorList>
            <person name="Zhong Z."/>
            <person name="Sun Z."/>
            <person name="Liu W."/>
            <person name="Zhang W."/>
            <person name="Zhang H."/>
        </authorList>
    </citation>
    <scope>NUCLEOTIDE SEQUENCE [LARGE SCALE GENOMIC DNA]</scope>
    <source>
        <strain evidence="2 3">DSM 15687</strain>
    </source>
</reference>
<keyword evidence="1" id="KW-0812">Transmembrane</keyword>
<accession>A0A1L8WIJ2</accession>
<dbReference type="STRING" id="150033.RV14_GL000388"/>
<sequence>MMKKRSNWQKASKMILTFICSLSLFAVLSVSVIQITLFNQAFMIHVAESSNYAETITKEINHAISDLGRSGNIPPKVLSHIISKTWVKENNREYIYSIYHDTTFQIKNTKQIEESIQNKVEEYVREKNVPINEEIKKTISKLKEAGIKSAQRYIEIPYFALYVKKIIGYRKTLQIIFIFASMLSIILFFAIASFNRFFSHLNIRYLAYMIGGAGWMIGALPAYLYSTHMIKRLGIHSEALYQFLTTYLNNFLLMFIKYGIYSILFSLFLFFISECFRKKLLQRRK</sequence>
<gene>
    <name evidence="2" type="ORF">RV14_GL000388</name>
</gene>
<comment type="caution">
    <text evidence="2">The sequence shown here is derived from an EMBL/GenBank/DDBJ whole genome shotgun (WGS) entry which is preliminary data.</text>
</comment>
<dbReference type="RefSeq" id="WP_245785483.1">
    <property type="nucleotide sequence ID" value="NZ_JXLB01000012.1"/>
</dbReference>
<proteinExistence type="predicted"/>